<evidence type="ECO:0000313" key="2">
    <source>
        <dbReference type="EMBL" id="PAV90767.1"/>
    </source>
</evidence>
<keyword evidence="3" id="KW-1185">Reference proteome</keyword>
<dbReference type="EMBL" id="LIAE01006356">
    <property type="protein sequence ID" value="PAV90767.1"/>
    <property type="molecule type" value="Genomic_DNA"/>
</dbReference>
<sequence length="208" mass="23565">MEVQLQELADQADLNDVEMQQMGNNELYGHPIDFRIVGINAIPGDDDGIAEIPERPSNSNNDPNTLPNIPQNIQIEDDHVEQIPNELPHLHGDVQMEEHEQEPDIENQEQVIHPVVDFLNDRGISNEARKEVARLINPLNEDGSTNEDTRSGMLMKTDILTQTATHVTRQSETTEADENPQTVQELQNARIVNKVIQNYIDPDNENRL</sequence>
<accession>A0A2A2LXN4</accession>
<gene>
    <name evidence="2" type="ORF">WR25_01620</name>
</gene>
<organism evidence="2 3">
    <name type="scientific">Diploscapter pachys</name>
    <dbReference type="NCBI Taxonomy" id="2018661"/>
    <lineage>
        <taxon>Eukaryota</taxon>
        <taxon>Metazoa</taxon>
        <taxon>Ecdysozoa</taxon>
        <taxon>Nematoda</taxon>
        <taxon>Chromadorea</taxon>
        <taxon>Rhabditida</taxon>
        <taxon>Rhabditina</taxon>
        <taxon>Rhabditomorpha</taxon>
        <taxon>Rhabditoidea</taxon>
        <taxon>Rhabditidae</taxon>
        <taxon>Diploscapter</taxon>
    </lineage>
</organism>
<name>A0A2A2LXN4_9BILA</name>
<feature type="region of interest" description="Disordered" evidence="1">
    <location>
        <begin position="47"/>
        <end position="67"/>
    </location>
</feature>
<evidence type="ECO:0000313" key="3">
    <source>
        <dbReference type="Proteomes" id="UP000218231"/>
    </source>
</evidence>
<feature type="compositionally biased region" description="Polar residues" evidence="1">
    <location>
        <begin position="56"/>
        <end position="67"/>
    </location>
</feature>
<dbReference type="AlphaFoldDB" id="A0A2A2LXN4"/>
<proteinExistence type="predicted"/>
<comment type="caution">
    <text evidence="2">The sequence shown here is derived from an EMBL/GenBank/DDBJ whole genome shotgun (WGS) entry which is preliminary data.</text>
</comment>
<reference evidence="2 3" key="1">
    <citation type="journal article" date="2017" name="Curr. Biol.">
        <title>Genome architecture and evolution of a unichromosomal asexual nematode.</title>
        <authorList>
            <person name="Fradin H."/>
            <person name="Zegar C."/>
            <person name="Gutwein M."/>
            <person name="Lucas J."/>
            <person name="Kovtun M."/>
            <person name="Corcoran D."/>
            <person name="Baugh L.R."/>
            <person name="Kiontke K."/>
            <person name="Gunsalus K."/>
            <person name="Fitch D.H."/>
            <person name="Piano F."/>
        </authorList>
    </citation>
    <scope>NUCLEOTIDE SEQUENCE [LARGE SCALE GENOMIC DNA]</scope>
    <source>
        <strain evidence="2">PF1309</strain>
    </source>
</reference>
<evidence type="ECO:0000256" key="1">
    <source>
        <dbReference type="SAM" id="MobiDB-lite"/>
    </source>
</evidence>
<dbReference type="Proteomes" id="UP000218231">
    <property type="component" value="Unassembled WGS sequence"/>
</dbReference>
<protein>
    <submittedName>
        <fullName evidence="2">Uncharacterized protein</fullName>
    </submittedName>
</protein>